<sequence length="118" mass="13798">MEPGEHIQQSVRREFSEETGLTLVDPELKGVFTFVIKEDDQTIDEWMMFTFSGRQYQGTLNEYCREGELEWVPVSDVLNKDMAEGDQVIYKHILNRNDVLYGTFTYTSNDELISFQVD</sequence>
<protein>
    <recommendedName>
        <fullName evidence="6">Nudix hydrolase domain-containing protein</fullName>
    </recommendedName>
</protein>
<gene>
    <name evidence="7" type="ORF">GCM10008986_28010</name>
</gene>
<comment type="caution">
    <text evidence="7">The sequence shown here is derived from an EMBL/GenBank/DDBJ whole genome shotgun (WGS) entry which is preliminary data.</text>
</comment>
<dbReference type="Gene3D" id="3.90.79.10">
    <property type="entry name" value="Nucleoside Triphosphate Pyrophosphohydrolase"/>
    <property type="match status" value="1"/>
</dbReference>
<dbReference type="InterPro" id="IPR000086">
    <property type="entry name" value="NUDIX_hydrolase_dom"/>
</dbReference>
<evidence type="ECO:0000259" key="6">
    <source>
        <dbReference type="PROSITE" id="PS51462"/>
    </source>
</evidence>
<comment type="cofactor">
    <cofactor evidence="1">
        <name>Mg(2+)</name>
        <dbReference type="ChEBI" id="CHEBI:18420"/>
    </cofactor>
</comment>
<keyword evidence="8" id="KW-1185">Reference proteome</keyword>
<evidence type="ECO:0000256" key="1">
    <source>
        <dbReference type="ARBA" id="ARBA00001946"/>
    </source>
</evidence>
<organism evidence="7 8">
    <name type="scientific">Salinibacillus aidingensis</name>
    <dbReference type="NCBI Taxonomy" id="237684"/>
    <lineage>
        <taxon>Bacteria</taxon>
        <taxon>Bacillati</taxon>
        <taxon>Bacillota</taxon>
        <taxon>Bacilli</taxon>
        <taxon>Bacillales</taxon>
        <taxon>Bacillaceae</taxon>
        <taxon>Salinibacillus</taxon>
    </lineage>
</organism>
<keyword evidence="4" id="KW-0378">Hydrolase</keyword>
<keyword evidence="3" id="KW-0479">Metal-binding</keyword>
<evidence type="ECO:0000256" key="2">
    <source>
        <dbReference type="ARBA" id="ARBA00005582"/>
    </source>
</evidence>
<name>A0ABN1BK29_9BACI</name>
<dbReference type="EMBL" id="BAAADO010000006">
    <property type="protein sequence ID" value="GAA0499262.1"/>
    <property type="molecule type" value="Genomic_DNA"/>
</dbReference>
<dbReference type="PANTHER" id="PTHR43758">
    <property type="entry name" value="7,8-DIHYDRO-8-OXOGUANINE TRIPHOSPHATASE"/>
    <property type="match status" value="1"/>
</dbReference>
<dbReference type="SUPFAM" id="SSF55811">
    <property type="entry name" value="Nudix"/>
    <property type="match status" value="1"/>
</dbReference>
<dbReference type="PROSITE" id="PS51462">
    <property type="entry name" value="NUDIX"/>
    <property type="match status" value="1"/>
</dbReference>
<accession>A0ABN1BK29</accession>
<dbReference type="InterPro" id="IPR015797">
    <property type="entry name" value="NUDIX_hydrolase-like_dom_sf"/>
</dbReference>
<evidence type="ECO:0000256" key="3">
    <source>
        <dbReference type="ARBA" id="ARBA00022723"/>
    </source>
</evidence>
<reference evidence="7 8" key="1">
    <citation type="journal article" date="2019" name="Int. J. Syst. Evol. Microbiol.">
        <title>The Global Catalogue of Microorganisms (GCM) 10K type strain sequencing project: providing services to taxonomists for standard genome sequencing and annotation.</title>
        <authorList>
            <consortium name="The Broad Institute Genomics Platform"/>
            <consortium name="The Broad Institute Genome Sequencing Center for Infectious Disease"/>
            <person name="Wu L."/>
            <person name="Ma J."/>
        </authorList>
    </citation>
    <scope>NUCLEOTIDE SEQUENCE [LARGE SCALE GENOMIC DNA]</scope>
    <source>
        <strain evidence="7 8">JCM 12389</strain>
    </source>
</reference>
<evidence type="ECO:0000256" key="4">
    <source>
        <dbReference type="ARBA" id="ARBA00022801"/>
    </source>
</evidence>
<dbReference type="Pfam" id="PF00293">
    <property type="entry name" value="NUDIX"/>
    <property type="match status" value="1"/>
</dbReference>
<comment type="similarity">
    <text evidence="2">Belongs to the Nudix hydrolase family.</text>
</comment>
<proteinExistence type="inferred from homology"/>
<dbReference type="PANTHER" id="PTHR43758:SF2">
    <property type="entry name" value="OXIDIZED PURINE NUCLEOSIDE TRIPHOSPHATE HYDROLASE"/>
    <property type="match status" value="1"/>
</dbReference>
<evidence type="ECO:0000256" key="5">
    <source>
        <dbReference type="ARBA" id="ARBA00022842"/>
    </source>
</evidence>
<evidence type="ECO:0000313" key="8">
    <source>
        <dbReference type="Proteomes" id="UP001500880"/>
    </source>
</evidence>
<dbReference type="Proteomes" id="UP001500880">
    <property type="component" value="Unassembled WGS sequence"/>
</dbReference>
<feature type="domain" description="Nudix hydrolase" evidence="6">
    <location>
        <begin position="1"/>
        <end position="95"/>
    </location>
</feature>
<keyword evidence="5" id="KW-0460">Magnesium</keyword>
<evidence type="ECO:0000313" key="7">
    <source>
        <dbReference type="EMBL" id="GAA0499262.1"/>
    </source>
</evidence>